<evidence type="ECO:0000313" key="1">
    <source>
        <dbReference type="EMBL" id="TFB99349.1"/>
    </source>
</evidence>
<accession>A0A4R8VZQ6</accession>
<organism evidence="1 2">
    <name type="scientific">Cryobacterium adonitolivorans</name>
    <dbReference type="NCBI Taxonomy" id="1259189"/>
    <lineage>
        <taxon>Bacteria</taxon>
        <taxon>Bacillati</taxon>
        <taxon>Actinomycetota</taxon>
        <taxon>Actinomycetes</taxon>
        <taxon>Micrococcales</taxon>
        <taxon>Microbacteriaceae</taxon>
        <taxon>Cryobacterium</taxon>
    </lineage>
</organism>
<reference evidence="1 2" key="1">
    <citation type="submission" date="2019-03" db="EMBL/GenBank/DDBJ databases">
        <title>Genomics of glacier-inhabiting Cryobacterium strains.</title>
        <authorList>
            <person name="Liu Q."/>
            <person name="Xin Y.-H."/>
        </authorList>
    </citation>
    <scope>NUCLEOTIDE SEQUENCE [LARGE SCALE GENOMIC DNA]</scope>
    <source>
        <strain evidence="1 2">RHLS22-1</strain>
    </source>
</reference>
<protein>
    <recommendedName>
        <fullName evidence="3">Beta-galactosidase C-terminal domain-containing protein</fullName>
    </recommendedName>
</protein>
<dbReference type="RefSeq" id="WP_134454529.1">
    <property type="nucleotide sequence ID" value="NZ_SOFL01000045.1"/>
</dbReference>
<comment type="caution">
    <text evidence="1">The sequence shown here is derived from an EMBL/GenBank/DDBJ whole genome shotgun (WGS) entry which is preliminary data.</text>
</comment>
<dbReference type="AlphaFoldDB" id="A0A4R8VZQ6"/>
<keyword evidence="2" id="KW-1185">Reference proteome</keyword>
<evidence type="ECO:0008006" key="3">
    <source>
        <dbReference type="Google" id="ProtNLM"/>
    </source>
</evidence>
<proteinExistence type="predicted"/>
<sequence length="80" mass="8428">MADRSRPAAPRKLAERLALDAGIDLPAPVTSGVRVEVVRRGGALFVINHGQDDAKVLIDGTDALTGAPTSGMRLPRRESP</sequence>
<name>A0A4R8VZQ6_9MICO</name>
<dbReference type="EMBL" id="SOFL01000045">
    <property type="protein sequence ID" value="TFB99349.1"/>
    <property type="molecule type" value="Genomic_DNA"/>
</dbReference>
<gene>
    <name evidence="1" type="ORF">E3O42_14000</name>
</gene>
<evidence type="ECO:0000313" key="2">
    <source>
        <dbReference type="Proteomes" id="UP000297907"/>
    </source>
</evidence>
<dbReference type="Proteomes" id="UP000297907">
    <property type="component" value="Unassembled WGS sequence"/>
</dbReference>